<evidence type="ECO:0000259" key="2">
    <source>
        <dbReference type="PROSITE" id="PS50234"/>
    </source>
</evidence>
<dbReference type="Pfam" id="PF00092">
    <property type="entry name" value="VWA"/>
    <property type="match status" value="1"/>
</dbReference>
<reference evidence="3" key="1">
    <citation type="submission" date="2022-04" db="EMBL/GenBank/DDBJ databases">
        <title>Whole genome sequence of Sphaerotilus sp. FB-5.</title>
        <authorList>
            <person name="Takeda M."/>
            <person name="Narihara S."/>
            <person name="Akimoto M."/>
            <person name="Akimoto R."/>
            <person name="Nishiyashiki S."/>
            <person name="Murakami T."/>
        </authorList>
    </citation>
    <scope>NUCLEOTIDE SEQUENCE</scope>
    <source>
        <strain evidence="3">FB-5</strain>
    </source>
</reference>
<organism evidence="3 4">
    <name type="scientific">Sphaerotilus microaerophilus</name>
    <dbReference type="NCBI Taxonomy" id="2914710"/>
    <lineage>
        <taxon>Bacteria</taxon>
        <taxon>Pseudomonadati</taxon>
        <taxon>Pseudomonadota</taxon>
        <taxon>Betaproteobacteria</taxon>
        <taxon>Burkholderiales</taxon>
        <taxon>Sphaerotilaceae</taxon>
        <taxon>Sphaerotilus</taxon>
    </lineage>
</organism>
<dbReference type="PROSITE" id="PS50234">
    <property type="entry name" value="VWFA"/>
    <property type="match status" value="1"/>
</dbReference>
<gene>
    <name evidence="3" type="ORF">CATMQ487_45930</name>
</gene>
<evidence type="ECO:0000313" key="3">
    <source>
        <dbReference type="EMBL" id="BDI07623.1"/>
    </source>
</evidence>
<feature type="domain" description="VWFA" evidence="2">
    <location>
        <begin position="483"/>
        <end position="665"/>
    </location>
</feature>
<dbReference type="CDD" id="cd01454">
    <property type="entry name" value="vWA_norD_type"/>
    <property type="match status" value="1"/>
</dbReference>
<accession>A0ABN6PU60</accession>
<evidence type="ECO:0000256" key="1">
    <source>
        <dbReference type="SAM" id="MobiDB-lite"/>
    </source>
</evidence>
<feature type="region of interest" description="Disordered" evidence="1">
    <location>
        <begin position="226"/>
        <end position="265"/>
    </location>
</feature>
<dbReference type="PANTHER" id="PTHR41248:SF1">
    <property type="entry name" value="NORD PROTEIN"/>
    <property type="match status" value="1"/>
</dbReference>
<dbReference type="Proteomes" id="UP001057498">
    <property type="component" value="Chromosome"/>
</dbReference>
<dbReference type="InterPro" id="IPR002035">
    <property type="entry name" value="VWF_A"/>
</dbReference>
<dbReference type="InterPro" id="IPR051928">
    <property type="entry name" value="NorD/CobT"/>
</dbReference>
<dbReference type="InterPro" id="IPR036465">
    <property type="entry name" value="vWFA_dom_sf"/>
</dbReference>
<keyword evidence="4" id="KW-1185">Reference proteome</keyword>
<evidence type="ECO:0000313" key="4">
    <source>
        <dbReference type="Proteomes" id="UP001057498"/>
    </source>
</evidence>
<proteinExistence type="predicted"/>
<dbReference type="SUPFAM" id="SSF53300">
    <property type="entry name" value="vWA-like"/>
    <property type="match status" value="1"/>
</dbReference>
<dbReference type="Gene3D" id="3.40.50.410">
    <property type="entry name" value="von Willebrand factor, type A domain"/>
    <property type="match status" value="1"/>
</dbReference>
<feature type="compositionally biased region" description="Low complexity" evidence="1">
    <location>
        <begin position="226"/>
        <end position="235"/>
    </location>
</feature>
<dbReference type="EMBL" id="AP025730">
    <property type="protein sequence ID" value="BDI07623.1"/>
    <property type="molecule type" value="Genomic_DNA"/>
</dbReference>
<dbReference type="SMART" id="SM00327">
    <property type="entry name" value="VWA"/>
    <property type="match status" value="1"/>
</dbReference>
<dbReference type="PANTHER" id="PTHR41248">
    <property type="entry name" value="NORD PROTEIN"/>
    <property type="match status" value="1"/>
</dbReference>
<dbReference type="RefSeq" id="WP_251970799.1">
    <property type="nucleotide sequence ID" value="NZ_AP025730.1"/>
</dbReference>
<protein>
    <recommendedName>
        <fullName evidence="2">VWFA domain-containing protein</fullName>
    </recommendedName>
</protein>
<sequence>MEEWVGQQWHRFITRAADRNHAPAAVALPDMERAIGMLFRAGGGASAVRVSTAAAQRIGGARGLLQRIAGSGTHAELPRLEPETLALPARIAVFPDPELNRALYLWLAALAASGSDGPAFDGDDDGFDATATGWIGLNLRATRRALQRFPGLRGRHARLVEAQLALRPELQRLRGAAVDAERAVQAALRQDPLAPQLPLDATAARLQPGDVAPVWLWLESAPAPAPAANARQAGEPGEGGEDAAGQQAATQSDRKRRHAEEVKDERNNAPLMMFFRAESILSWGDFVKVNRASDEDENPDALAAADDMEAIAVAPDGERAASRVKFDLDLPSAAADDSPLGPGIRLPEWDWKRGVLQPEHCSVQCLIAHPGEPFTPTPALRATARRVRRRLEVLRAAPRPARAQPDGEEIDLDAWVRHQVEGGSGAPRSAAPSVYTRRVRSERSLATLLLADLSLSTDAYVWNGGGHAPRSSASSKLWKIGSRVDAVAEAASAAPEQRVIDIIREALYVFGEALHAGGDPFEMLGFSSVRRQNVRIQHLKGFDDAWNEPARARVGAIKPGYYTRMGAALRYATLRLAERPERQRLLLILTDGKPNDLDVYEGRYGLEDTRHAVQSAREAGLTPFCVTIDEAANDYLPMLFGQQGYALVHRPQDLVHRLAQVYAGLTR</sequence>
<name>A0ABN6PU60_9BURK</name>